<keyword evidence="3" id="KW-1185">Reference proteome</keyword>
<name>A0ABD0M544_9CAEN</name>
<proteinExistence type="predicted"/>
<feature type="compositionally biased region" description="Low complexity" evidence="1">
    <location>
        <begin position="26"/>
        <end position="43"/>
    </location>
</feature>
<evidence type="ECO:0000313" key="3">
    <source>
        <dbReference type="Proteomes" id="UP001519460"/>
    </source>
</evidence>
<feature type="region of interest" description="Disordered" evidence="1">
    <location>
        <begin position="25"/>
        <end position="50"/>
    </location>
</feature>
<reference evidence="2 3" key="1">
    <citation type="journal article" date="2023" name="Sci. Data">
        <title>Genome assembly of the Korean intertidal mud-creeper Batillaria attramentaria.</title>
        <authorList>
            <person name="Patra A.K."/>
            <person name="Ho P.T."/>
            <person name="Jun S."/>
            <person name="Lee S.J."/>
            <person name="Kim Y."/>
            <person name="Won Y.J."/>
        </authorList>
    </citation>
    <scope>NUCLEOTIDE SEQUENCE [LARGE SCALE GENOMIC DNA]</scope>
    <source>
        <strain evidence="2">Wonlab-2016</strain>
    </source>
</reference>
<sequence>MRSVGDPGRRNEKQVRIGCNSSLAAQRTSNHQQQSTSSHGSSQPVTESRLEQASQKKYLLGISTLASATAYYNPRGVSVYKTGSFSRARTFLFASRFSWFSSTRSLASIACHLSLSPPPRTQLLVARARSGHAHLSVWHSLKDPATPSCQLLLRGGRAAARLVKAADTDAAGFRCLLALLPAGGSRCNRGLLLLAFYFPVTD</sequence>
<dbReference type="Proteomes" id="UP001519460">
    <property type="component" value="Unassembled WGS sequence"/>
</dbReference>
<dbReference type="AlphaFoldDB" id="A0ABD0M544"/>
<comment type="caution">
    <text evidence="2">The sequence shown here is derived from an EMBL/GenBank/DDBJ whole genome shotgun (WGS) entry which is preliminary data.</text>
</comment>
<gene>
    <name evidence="2" type="ORF">BaRGS_00001900</name>
</gene>
<evidence type="ECO:0000313" key="2">
    <source>
        <dbReference type="EMBL" id="KAK7507049.1"/>
    </source>
</evidence>
<dbReference type="EMBL" id="JACVVK020000005">
    <property type="protein sequence ID" value="KAK7507049.1"/>
    <property type="molecule type" value="Genomic_DNA"/>
</dbReference>
<organism evidence="2 3">
    <name type="scientific">Batillaria attramentaria</name>
    <dbReference type="NCBI Taxonomy" id="370345"/>
    <lineage>
        <taxon>Eukaryota</taxon>
        <taxon>Metazoa</taxon>
        <taxon>Spiralia</taxon>
        <taxon>Lophotrochozoa</taxon>
        <taxon>Mollusca</taxon>
        <taxon>Gastropoda</taxon>
        <taxon>Caenogastropoda</taxon>
        <taxon>Sorbeoconcha</taxon>
        <taxon>Cerithioidea</taxon>
        <taxon>Batillariidae</taxon>
        <taxon>Batillaria</taxon>
    </lineage>
</organism>
<evidence type="ECO:0000256" key="1">
    <source>
        <dbReference type="SAM" id="MobiDB-lite"/>
    </source>
</evidence>
<accession>A0ABD0M544</accession>
<protein>
    <submittedName>
        <fullName evidence="2">Uncharacterized protein</fullName>
    </submittedName>
</protein>